<dbReference type="InterPro" id="IPR004291">
    <property type="entry name" value="Transposase_IS66_central"/>
</dbReference>
<dbReference type="Pfam" id="PF03050">
    <property type="entry name" value="DDE_Tnp_IS66"/>
    <property type="match status" value="1"/>
</dbReference>
<reference evidence="3" key="1">
    <citation type="journal article" date="2019" name="Int. J. Syst. Evol. Microbiol.">
        <title>The Global Catalogue of Microorganisms (GCM) 10K type strain sequencing project: providing services to taxonomists for standard genome sequencing and annotation.</title>
        <authorList>
            <consortium name="The Broad Institute Genomics Platform"/>
            <consortium name="The Broad Institute Genome Sequencing Center for Infectious Disease"/>
            <person name="Wu L."/>
            <person name="Ma J."/>
        </authorList>
    </citation>
    <scope>NUCLEOTIDE SEQUENCE [LARGE SCALE GENOMIC DNA]</scope>
    <source>
        <strain evidence="3">CCUG 60525</strain>
    </source>
</reference>
<feature type="domain" description="Transposase IS66 central" evidence="1">
    <location>
        <begin position="40"/>
        <end position="94"/>
    </location>
</feature>
<keyword evidence="3" id="KW-1185">Reference proteome</keyword>
<accession>A0ABW3KFS7</accession>
<dbReference type="Proteomes" id="UP001597048">
    <property type="component" value="Unassembled WGS sequence"/>
</dbReference>
<evidence type="ECO:0000313" key="3">
    <source>
        <dbReference type="Proteomes" id="UP001597048"/>
    </source>
</evidence>
<gene>
    <name evidence="2" type="ORF">ACFQ1C_03275</name>
</gene>
<name>A0ABW3KFS7_9GAMM</name>
<organism evidence="2 3">
    <name type="scientific">Oceanisphaera ostreae</name>
    <dbReference type="NCBI Taxonomy" id="914151"/>
    <lineage>
        <taxon>Bacteria</taxon>
        <taxon>Pseudomonadati</taxon>
        <taxon>Pseudomonadota</taxon>
        <taxon>Gammaproteobacteria</taxon>
        <taxon>Aeromonadales</taxon>
        <taxon>Aeromonadaceae</taxon>
        <taxon>Oceanisphaera</taxon>
    </lineage>
</organism>
<evidence type="ECO:0000259" key="1">
    <source>
        <dbReference type="Pfam" id="PF03050"/>
    </source>
</evidence>
<sequence>MNSQQEYIKEYQGILARGDISCPQRDEHARKKDQRGRLKALLLERLRDYQGDVFRFMVSDIAVPFTNNQGDNYIRMTEVQQKISGCFRSIQGAEMFCLI</sequence>
<protein>
    <submittedName>
        <fullName evidence="2">Transposase</fullName>
    </submittedName>
</protein>
<dbReference type="EMBL" id="JBHTJS010000007">
    <property type="protein sequence ID" value="MFD1007180.1"/>
    <property type="molecule type" value="Genomic_DNA"/>
</dbReference>
<dbReference type="RefSeq" id="WP_379557151.1">
    <property type="nucleotide sequence ID" value="NZ_JBHTJS010000007.1"/>
</dbReference>
<comment type="caution">
    <text evidence="2">The sequence shown here is derived from an EMBL/GenBank/DDBJ whole genome shotgun (WGS) entry which is preliminary data.</text>
</comment>
<proteinExistence type="predicted"/>
<evidence type="ECO:0000313" key="2">
    <source>
        <dbReference type="EMBL" id="MFD1007180.1"/>
    </source>
</evidence>